<keyword evidence="3" id="KW-1185">Reference proteome</keyword>
<dbReference type="InterPro" id="IPR003961">
    <property type="entry name" value="FN3_dom"/>
</dbReference>
<sequence>MNNGEGASKDQRDTNRTDHNSIFINMTNENTNEALVCDPVLKYHVLITYPNNTTETYSSKNASNTIKLSKPCTNCTVVVQAKTQYGSGPMSKPSNTKFGPKPNPPTNVTVVPDSLDQTNNTANVQWSHVPLKNQTIEDEQITFVVKQMNQSDGRVINQQQTPDKTANIPITKPCQIYLFSVQATNQYGSTSESIQIPYVQRKDLFTPVNVSVTTRANGIDVEWVRRHTCKNVEYNLTIVDETNNVQIETETWKTTNGTIEITQLKPCAQYKLEIKPIVSKSSQPEIKSYSTTFKSESLTRYIKTQQHANDITNKQNNTHIPIRLRIRFHIHIHTHTNTHTQSHTILILIPIPIPIPIPFPMHMHIHKLRTLITLRTISMLMLLI</sequence>
<dbReference type="InterPro" id="IPR013783">
    <property type="entry name" value="Ig-like_fold"/>
</dbReference>
<evidence type="ECO:0000313" key="2">
    <source>
        <dbReference type="EMBL" id="TPP65853.1"/>
    </source>
</evidence>
<dbReference type="SUPFAM" id="SSF49265">
    <property type="entry name" value="Fibronectin type III"/>
    <property type="match status" value="2"/>
</dbReference>
<protein>
    <recommendedName>
        <fullName evidence="1">Fibronectin type-III domain-containing protein</fullName>
    </recommendedName>
</protein>
<dbReference type="SMART" id="SM00060">
    <property type="entry name" value="FN3"/>
    <property type="match status" value="2"/>
</dbReference>
<proteinExistence type="predicted"/>
<dbReference type="InterPro" id="IPR036116">
    <property type="entry name" value="FN3_sf"/>
</dbReference>
<dbReference type="CDD" id="cd00063">
    <property type="entry name" value="FN3"/>
    <property type="match status" value="1"/>
</dbReference>
<dbReference type="Gene3D" id="2.60.40.10">
    <property type="entry name" value="Immunoglobulins"/>
    <property type="match status" value="2"/>
</dbReference>
<evidence type="ECO:0000313" key="3">
    <source>
        <dbReference type="Proteomes" id="UP000316759"/>
    </source>
</evidence>
<organism evidence="2 3">
    <name type="scientific">Fasciola gigantica</name>
    <name type="common">Giant liver fluke</name>
    <dbReference type="NCBI Taxonomy" id="46835"/>
    <lineage>
        <taxon>Eukaryota</taxon>
        <taxon>Metazoa</taxon>
        <taxon>Spiralia</taxon>
        <taxon>Lophotrochozoa</taxon>
        <taxon>Platyhelminthes</taxon>
        <taxon>Trematoda</taxon>
        <taxon>Digenea</taxon>
        <taxon>Plagiorchiida</taxon>
        <taxon>Echinostomata</taxon>
        <taxon>Echinostomatoidea</taxon>
        <taxon>Fasciolidae</taxon>
        <taxon>Fasciola</taxon>
    </lineage>
</organism>
<dbReference type="AlphaFoldDB" id="A0A504YWR7"/>
<dbReference type="EMBL" id="SUNJ01002588">
    <property type="protein sequence ID" value="TPP65853.1"/>
    <property type="molecule type" value="Genomic_DNA"/>
</dbReference>
<dbReference type="Proteomes" id="UP000316759">
    <property type="component" value="Unassembled WGS sequence"/>
</dbReference>
<dbReference type="PROSITE" id="PS50853">
    <property type="entry name" value="FN3"/>
    <property type="match status" value="1"/>
</dbReference>
<gene>
    <name evidence="2" type="ORF">FGIG_10516</name>
</gene>
<name>A0A504YWR7_FASGI</name>
<accession>A0A504YWR7</accession>
<comment type="caution">
    <text evidence="2">The sequence shown here is derived from an EMBL/GenBank/DDBJ whole genome shotgun (WGS) entry which is preliminary data.</text>
</comment>
<feature type="domain" description="Fibronectin type-III" evidence="1">
    <location>
        <begin position="104"/>
        <end position="204"/>
    </location>
</feature>
<reference evidence="2 3" key="1">
    <citation type="submission" date="2019-04" db="EMBL/GenBank/DDBJ databases">
        <title>Annotation for the trematode Fasciola gigantica.</title>
        <authorList>
            <person name="Choi Y.-J."/>
        </authorList>
    </citation>
    <scope>NUCLEOTIDE SEQUENCE [LARGE SCALE GENOMIC DNA]</scope>
    <source>
        <strain evidence="2">Uganda_cow_1</strain>
    </source>
</reference>
<evidence type="ECO:0000259" key="1">
    <source>
        <dbReference type="PROSITE" id="PS50853"/>
    </source>
</evidence>